<keyword evidence="3" id="KW-1185">Reference proteome</keyword>
<reference evidence="3" key="1">
    <citation type="submission" date="2019-07" db="EMBL/GenBank/DDBJ databases">
        <title>De Novo Assembly of kiwifruit Actinidia rufa.</title>
        <authorList>
            <person name="Sugita-Konishi S."/>
            <person name="Sato K."/>
            <person name="Mori E."/>
            <person name="Abe Y."/>
            <person name="Kisaki G."/>
            <person name="Hamano K."/>
            <person name="Suezawa K."/>
            <person name="Otani M."/>
            <person name="Fukuda T."/>
            <person name="Manabe T."/>
            <person name="Gomi K."/>
            <person name="Tabuchi M."/>
            <person name="Akimitsu K."/>
            <person name="Kataoka I."/>
        </authorList>
    </citation>
    <scope>NUCLEOTIDE SEQUENCE [LARGE SCALE GENOMIC DNA]</scope>
    <source>
        <strain evidence="3">cv. Fuchu</strain>
    </source>
</reference>
<evidence type="ECO:0000256" key="1">
    <source>
        <dbReference type="SAM" id="MobiDB-lite"/>
    </source>
</evidence>
<accession>A0A7J0D702</accession>
<comment type="caution">
    <text evidence="2">The sequence shown here is derived from an EMBL/GenBank/DDBJ whole genome shotgun (WGS) entry which is preliminary data.</text>
</comment>
<proteinExistence type="predicted"/>
<name>A0A7J0D702_9ERIC</name>
<dbReference type="Proteomes" id="UP000585474">
    <property type="component" value="Unassembled WGS sequence"/>
</dbReference>
<gene>
    <name evidence="2" type="ORF">Acr_00g0002610</name>
</gene>
<sequence>MGGNSLVKVSLGLVSAEYVVRLSYVSLAPSGVESTDFASASGTGVSGRSTTASGYRSGTGTTDSRAACYFLLVNRVKSKSSCWTGWNCSWVWDWIGYYWKESTGPTFTSFTERKGSVSVQGYQSNPVREGHATKDQSCSRLCALSFPEDEKCAYLFNAHFAPKCIGAPKMDSSQRFTASSFRQGLEKPSRHFDAGKEGGLEDSRYLGRFSARAPSATKRKTQSGNSGSYYFDGSGGTAFVMRCSLNGYTKEVVVGYEYFKDGQLWFHSVMRLFGSFVYPYGLGPVSAGFFQISSMSTASNMIVFMGIFRSPGCLTARIIYLFLFPNSDINRTLYAFPQLSLHLALPLEIRATSR</sequence>
<organism evidence="2 3">
    <name type="scientific">Actinidia rufa</name>
    <dbReference type="NCBI Taxonomy" id="165716"/>
    <lineage>
        <taxon>Eukaryota</taxon>
        <taxon>Viridiplantae</taxon>
        <taxon>Streptophyta</taxon>
        <taxon>Embryophyta</taxon>
        <taxon>Tracheophyta</taxon>
        <taxon>Spermatophyta</taxon>
        <taxon>Magnoliopsida</taxon>
        <taxon>eudicotyledons</taxon>
        <taxon>Gunneridae</taxon>
        <taxon>Pentapetalae</taxon>
        <taxon>asterids</taxon>
        <taxon>Ericales</taxon>
        <taxon>Actinidiaceae</taxon>
        <taxon>Actinidia</taxon>
    </lineage>
</organism>
<protein>
    <submittedName>
        <fullName evidence="2">Uncharacterized protein</fullName>
    </submittedName>
</protein>
<evidence type="ECO:0000313" key="2">
    <source>
        <dbReference type="EMBL" id="GFS28583.1"/>
    </source>
</evidence>
<evidence type="ECO:0000313" key="3">
    <source>
        <dbReference type="Proteomes" id="UP000585474"/>
    </source>
</evidence>
<dbReference type="AlphaFoldDB" id="A0A7J0D702"/>
<dbReference type="EMBL" id="BJWL01000045">
    <property type="protein sequence ID" value="GFS28583.1"/>
    <property type="molecule type" value="Genomic_DNA"/>
</dbReference>
<feature type="region of interest" description="Disordered" evidence="1">
    <location>
        <begin position="34"/>
        <end position="60"/>
    </location>
</feature>